<accession>A0A848KSN2</accession>
<dbReference type="CDD" id="cd10031">
    <property type="entry name" value="UDG-F5_TTUDGB_like"/>
    <property type="match status" value="1"/>
</dbReference>
<proteinExistence type="inferred from homology"/>
<evidence type="ECO:0000256" key="3">
    <source>
        <dbReference type="ARBA" id="ARBA00022763"/>
    </source>
</evidence>
<dbReference type="GO" id="GO:0051539">
    <property type="term" value="F:4 iron, 4 sulfur cluster binding"/>
    <property type="evidence" value="ECO:0007669"/>
    <property type="project" value="UniProtKB-KW"/>
</dbReference>
<dbReference type="Pfam" id="PF22752">
    <property type="entry name" value="DUF488-N3i"/>
    <property type="match status" value="1"/>
</dbReference>
<keyword evidence="7" id="KW-0234">DNA repair</keyword>
<evidence type="ECO:0000256" key="1">
    <source>
        <dbReference type="ARBA" id="ARBA00022485"/>
    </source>
</evidence>
<evidence type="ECO:0000256" key="2">
    <source>
        <dbReference type="ARBA" id="ARBA00022723"/>
    </source>
</evidence>
<dbReference type="SMART" id="SM00987">
    <property type="entry name" value="UreE_C"/>
    <property type="match status" value="1"/>
</dbReference>
<evidence type="ECO:0000313" key="11">
    <source>
        <dbReference type="EMBL" id="NMN99884.1"/>
    </source>
</evidence>
<keyword evidence="12" id="KW-1185">Reference proteome</keyword>
<keyword evidence="4" id="KW-0378">Hydrolase</keyword>
<evidence type="ECO:0000256" key="9">
    <source>
        <dbReference type="ARBA" id="ARBA00023887"/>
    </source>
</evidence>
<gene>
    <name evidence="11" type="ORF">HH308_01485</name>
</gene>
<protein>
    <recommendedName>
        <fullName evidence="9">Type-5 uracil-DNA glycosylase</fullName>
    </recommendedName>
</protein>
<dbReference type="GO" id="GO:0004844">
    <property type="term" value="F:uracil DNA N-glycosylase activity"/>
    <property type="evidence" value="ECO:0007669"/>
    <property type="project" value="InterPro"/>
</dbReference>
<comment type="similarity">
    <text evidence="8">Belongs to the uracil-DNA glycosylase (UDG) superfamily. Type 5 (UDGb) family.</text>
</comment>
<evidence type="ECO:0000256" key="7">
    <source>
        <dbReference type="ARBA" id="ARBA00023204"/>
    </source>
</evidence>
<dbReference type="PANTHER" id="PTHR33693:SF3">
    <property type="entry name" value="TYPE-5 URACIL-DNA GLYCOSYLASE"/>
    <property type="match status" value="1"/>
</dbReference>
<dbReference type="Pfam" id="PF03167">
    <property type="entry name" value="UDG"/>
    <property type="match status" value="1"/>
</dbReference>
<keyword evidence="5" id="KW-0408">Iron</keyword>
<dbReference type="EMBL" id="JABBNB010000001">
    <property type="protein sequence ID" value="NMN99884.1"/>
    <property type="molecule type" value="Genomic_DNA"/>
</dbReference>
<dbReference type="AlphaFoldDB" id="A0A848KSN2"/>
<dbReference type="SMART" id="SM00986">
    <property type="entry name" value="UDG"/>
    <property type="match status" value="1"/>
</dbReference>
<evidence type="ECO:0000256" key="8">
    <source>
        <dbReference type="ARBA" id="ARBA00023779"/>
    </source>
</evidence>
<keyword evidence="3" id="KW-0227">DNA damage</keyword>
<dbReference type="GO" id="GO:0006284">
    <property type="term" value="P:base-excision repair"/>
    <property type="evidence" value="ECO:0007669"/>
    <property type="project" value="InterPro"/>
</dbReference>
<dbReference type="InterPro" id="IPR005122">
    <property type="entry name" value="Uracil-DNA_glycosylase-like"/>
</dbReference>
<keyword evidence="2" id="KW-0479">Metal-binding</keyword>
<evidence type="ECO:0000313" key="12">
    <source>
        <dbReference type="Proteomes" id="UP000550729"/>
    </source>
</evidence>
<comment type="caution">
    <text evidence="11">The sequence shown here is derived from an EMBL/GenBank/DDBJ whole genome shotgun (WGS) entry which is preliminary data.</text>
</comment>
<dbReference type="Proteomes" id="UP000550729">
    <property type="component" value="Unassembled WGS sequence"/>
</dbReference>
<reference evidence="11 12" key="1">
    <citation type="submission" date="2020-04" db="EMBL/GenBank/DDBJ databases">
        <title>Gordonia sp. nov. TBRC 11910.</title>
        <authorList>
            <person name="Suriyachadkun C."/>
        </authorList>
    </citation>
    <scope>NUCLEOTIDE SEQUENCE [LARGE SCALE GENOMIC DNA]</scope>
    <source>
        <strain evidence="11 12">TBRC 11910</strain>
    </source>
</reference>
<dbReference type="SUPFAM" id="SSF52141">
    <property type="entry name" value="Uracil-DNA glycosylase-like"/>
    <property type="match status" value="1"/>
</dbReference>
<dbReference type="InterPro" id="IPR044147">
    <property type="entry name" value="UdgB-like"/>
</dbReference>
<organism evidence="11 12">
    <name type="scientific">Gordonia asplenii</name>
    <dbReference type="NCBI Taxonomy" id="2725283"/>
    <lineage>
        <taxon>Bacteria</taxon>
        <taxon>Bacillati</taxon>
        <taxon>Actinomycetota</taxon>
        <taxon>Actinomycetes</taxon>
        <taxon>Mycobacteriales</taxon>
        <taxon>Gordoniaceae</taxon>
        <taxon>Gordonia</taxon>
    </lineage>
</organism>
<dbReference type="GO" id="GO:0033958">
    <property type="term" value="F:DNA-deoxyinosine glycosylase activity"/>
    <property type="evidence" value="ECO:0007669"/>
    <property type="project" value="InterPro"/>
</dbReference>
<keyword evidence="1" id="KW-0004">4Fe-4S</keyword>
<name>A0A848KSN2_9ACTN</name>
<evidence type="ECO:0000256" key="4">
    <source>
        <dbReference type="ARBA" id="ARBA00022801"/>
    </source>
</evidence>
<evidence type="ECO:0000256" key="5">
    <source>
        <dbReference type="ARBA" id="ARBA00023004"/>
    </source>
</evidence>
<dbReference type="InterPro" id="IPR051536">
    <property type="entry name" value="UDG_Type-4/5"/>
</dbReference>
<dbReference type="Gene3D" id="3.40.470.10">
    <property type="entry name" value="Uracil-DNA glycosylase-like domain"/>
    <property type="match status" value="1"/>
</dbReference>
<evidence type="ECO:0000256" key="6">
    <source>
        <dbReference type="ARBA" id="ARBA00023014"/>
    </source>
</evidence>
<keyword evidence="6" id="KW-0411">Iron-sulfur</keyword>
<sequence length="371" mass="40846">MSRRPPRSATTLSMLDELIVDCRACPRLVGWREHVATVKRASFRDETYWGRPVPGFGPADATILVVGLAPAANGANRTGRMFTGDRSGDFLFAALHDVGLASQPTATAIDDGLVLHDVRLTAPVRCAPPDNKPTPTERRTCAPFLAREIELLSATLKVAVVLGAFGWQALMTVLADAGWELPSPRPKFTHGADVELTHPDGRRLHLLGCYHVSQHNTFTGRLTREMLGDVLRQANTIARAEEAPMTDHAAVRVRRIYDDPDPDDGARILVDRLWPRGMSKDRAHLDEWCKAVAPSTELRKWYGHDPAKFPEFAARYRAELTVPERADALADLRRRAAQGPLTLLTAAKRDDISEATVLAHVLRCSGTGHET</sequence>
<dbReference type="PANTHER" id="PTHR33693">
    <property type="entry name" value="TYPE-5 URACIL-DNA GLYCOSYLASE"/>
    <property type="match status" value="1"/>
</dbReference>
<dbReference type="GO" id="GO:0046872">
    <property type="term" value="F:metal ion binding"/>
    <property type="evidence" value="ECO:0007669"/>
    <property type="project" value="UniProtKB-KW"/>
</dbReference>
<dbReference type="InterPro" id="IPR052552">
    <property type="entry name" value="YeaO-like"/>
</dbReference>
<feature type="domain" description="Uracil-DNA glycosylase-like" evidence="10">
    <location>
        <begin position="54"/>
        <end position="231"/>
    </location>
</feature>
<dbReference type="InterPro" id="IPR036895">
    <property type="entry name" value="Uracil-DNA_glycosylase-like_sf"/>
</dbReference>
<evidence type="ECO:0000259" key="10">
    <source>
        <dbReference type="SMART" id="SM00986"/>
    </source>
</evidence>